<dbReference type="Proteomes" id="UP001295469">
    <property type="component" value="Chromosome C06"/>
</dbReference>
<feature type="non-terminal residue" evidence="1">
    <location>
        <position position="233"/>
    </location>
</feature>
<proteinExistence type="predicted"/>
<evidence type="ECO:0000313" key="1">
    <source>
        <dbReference type="EMBL" id="CAF2056183.1"/>
    </source>
</evidence>
<gene>
    <name evidence="1" type="ORF">DARMORV10_C06P10580.1</name>
</gene>
<accession>A0A816Q4S5</accession>
<sequence length="233" mass="26698">QLRAGLGTRASGSGGARINLHWGQNNFMGASNMFEPALAMLLSALDMHLSCEHARRYSRILPEFPVYSQRECRRVSKEDWTFSATCHHLKYTSSIKSEWNLHMLKTESNYHNYTLAAESGKKAMQEVLLNWYKQISKVHKIHLSLKFNNDACAKINSMIIPCCEDLIEPKSDHSHKVVEIKISAWKYLLDENLNVLWCKQVDEPSCSTPMKRPNDIPSIESVEELRIPASETY</sequence>
<name>A0A816Q4S5_BRANA</name>
<organism evidence="1">
    <name type="scientific">Brassica napus</name>
    <name type="common">Rape</name>
    <dbReference type="NCBI Taxonomy" id="3708"/>
    <lineage>
        <taxon>Eukaryota</taxon>
        <taxon>Viridiplantae</taxon>
        <taxon>Streptophyta</taxon>
        <taxon>Embryophyta</taxon>
        <taxon>Tracheophyta</taxon>
        <taxon>Spermatophyta</taxon>
        <taxon>Magnoliopsida</taxon>
        <taxon>eudicotyledons</taxon>
        <taxon>Gunneridae</taxon>
        <taxon>Pentapetalae</taxon>
        <taxon>rosids</taxon>
        <taxon>malvids</taxon>
        <taxon>Brassicales</taxon>
        <taxon>Brassicaceae</taxon>
        <taxon>Brassiceae</taxon>
        <taxon>Brassica</taxon>
    </lineage>
</organism>
<dbReference type="EMBL" id="HG994370">
    <property type="protein sequence ID" value="CAF2056183.1"/>
    <property type="molecule type" value="Genomic_DNA"/>
</dbReference>
<dbReference type="AlphaFoldDB" id="A0A816Q4S5"/>
<reference evidence="1" key="1">
    <citation type="submission" date="2021-01" db="EMBL/GenBank/DDBJ databases">
        <authorList>
            <consortium name="Genoscope - CEA"/>
            <person name="William W."/>
        </authorList>
    </citation>
    <scope>NUCLEOTIDE SEQUENCE</scope>
</reference>
<protein>
    <submittedName>
        <fullName evidence="1">(rape) hypothetical protein</fullName>
    </submittedName>
</protein>